<protein>
    <recommendedName>
        <fullName evidence="3">Alpha/beta hydrolase family protein</fullName>
    </recommendedName>
</protein>
<dbReference type="AlphaFoldDB" id="A0A1I2VGK2"/>
<evidence type="ECO:0000313" key="2">
    <source>
        <dbReference type="Proteomes" id="UP000199052"/>
    </source>
</evidence>
<dbReference type="SUPFAM" id="SSF53474">
    <property type="entry name" value="alpha/beta-Hydrolases"/>
    <property type="match status" value="1"/>
</dbReference>
<evidence type="ECO:0000313" key="1">
    <source>
        <dbReference type="EMBL" id="SFG87559.1"/>
    </source>
</evidence>
<gene>
    <name evidence="1" type="ORF">SAMN05421678_109141</name>
</gene>
<dbReference type="Gene3D" id="3.40.50.1820">
    <property type="entry name" value="alpha/beta hydrolase"/>
    <property type="match status" value="1"/>
</dbReference>
<organism evidence="1 2">
    <name type="scientific">Actinopolymorpha cephalotaxi</name>
    <dbReference type="NCBI Taxonomy" id="504797"/>
    <lineage>
        <taxon>Bacteria</taxon>
        <taxon>Bacillati</taxon>
        <taxon>Actinomycetota</taxon>
        <taxon>Actinomycetes</taxon>
        <taxon>Propionibacteriales</taxon>
        <taxon>Actinopolymorphaceae</taxon>
        <taxon>Actinopolymorpha</taxon>
    </lineage>
</organism>
<accession>A0A1I2VGK2</accession>
<dbReference type="InterPro" id="IPR029058">
    <property type="entry name" value="AB_hydrolase_fold"/>
</dbReference>
<sequence length="202" mass="21935">MPGESDRSTRPPWRQWGMADHNRYEADPNRVAIVLPGARYTPAHPLLYFTRGVLHAHGWTVQEVWWEPPALSDRAAVSGWVCDQATAALDREKAERLLLVGKSLGTFAAPVAVERDLPAIWLTPLCGERYVTGALTTATAPTLLVGGTGDPTWNGDLARSTKAEVLEIPGADHGLETEHDPVNSADILRQVVGTVDGFVARL</sequence>
<evidence type="ECO:0008006" key="3">
    <source>
        <dbReference type="Google" id="ProtNLM"/>
    </source>
</evidence>
<reference evidence="1 2" key="1">
    <citation type="submission" date="2016-10" db="EMBL/GenBank/DDBJ databases">
        <authorList>
            <person name="de Groot N.N."/>
        </authorList>
    </citation>
    <scope>NUCLEOTIDE SEQUENCE [LARGE SCALE GENOMIC DNA]</scope>
    <source>
        <strain evidence="1 2">CPCC 202808</strain>
    </source>
</reference>
<dbReference type="Proteomes" id="UP000199052">
    <property type="component" value="Unassembled WGS sequence"/>
</dbReference>
<name>A0A1I2VGK2_9ACTN</name>
<dbReference type="EMBL" id="FOOI01000009">
    <property type="protein sequence ID" value="SFG87559.1"/>
    <property type="molecule type" value="Genomic_DNA"/>
</dbReference>
<dbReference type="STRING" id="504797.SAMN05421678_109141"/>
<proteinExistence type="predicted"/>